<evidence type="ECO:0000313" key="2">
    <source>
        <dbReference type="WBParaSite" id="PS1159_v2.g8823.t1"/>
    </source>
</evidence>
<dbReference type="WBParaSite" id="PS1159_v2.g8823.t1">
    <property type="protein sequence ID" value="PS1159_v2.g8823.t1"/>
    <property type="gene ID" value="PS1159_v2.g8823"/>
</dbReference>
<reference evidence="2" key="1">
    <citation type="submission" date="2022-11" db="UniProtKB">
        <authorList>
            <consortium name="WormBaseParasite"/>
        </authorList>
    </citation>
    <scope>IDENTIFICATION</scope>
</reference>
<name>A0AC35GU64_9BILA</name>
<protein>
    <submittedName>
        <fullName evidence="2">NADH dehydrogenase subunit 4L</fullName>
    </submittedName>
</protein>
<evidence type="ECO:0000313" key="1">
    <source>
        <dbReference type="Proteomes" id="UP000887580"/>
    </source>
</evidence>
<accession>A0AC35GU64</accession>
<sequence>MTVIAKSIALIGICVSAAFLVLATEIKNYLSVGVASFFILNYAILLFCMEKRTQNCLFAAELFLSFNIIVGCAGIALFALSLSHNRSLFLVFFAFTNLLTSVYAIFASFIFDRTLKFMFLEETSSSSTSSLYSNDTTTSETTLSTKE</sequence>
<dbReference type="Proteomes" id="UP000887580">
    <property type="component" value="Unplaced"/>
</dbReference>
<organism evidence="1 2">
    <name type="scientific">Panagrolaimus sp. PS1159</name>
    <dbReference type="NCBI Taxonomy" id="55785"/>
    <lineage>
        <taxon>Eukaryota</taxon>
        <taxon>Metazoa</taxon>
        <taxon>Ecdysozoa</taxon>
        <taxon>Nematoda</taxon>
        <taxon>Chromadorea</taxon>
        <taxon>Rhabditida</taxon>
        <taxon>Tylenchina</taxon>
        <taxon>Panagrolaimomorpha</taxon>
        <taxon>Panagrolaimoidea</taxon>
        <taxon>Panagrolaimidae</taxon>
        <taxon>Panagrolaimus</taxon>
    </lineage>
</organism>
<proteinExistence type="predicted"/>